<proteinExistence type="predicted"/>
<organism evidence="1">
    <name type="scientific">Abalone asfa-like virus</name>
    <dbReference type="NCBI Taxonomy" id="2839893"/>
    <lineage>
        <taxon>Viruses</taxon>
        <taxon>Varidnaviria</taxon>
        <taxon>Bamfordvirae</taxon>
        <taxon>Nucleocytoviricota</taxon>
        <taxon>Pokkesviricetes</taxon>
        <taxon>Asfuvirales</taxon>
        <taxon>Asfarviridae</taxon>
    </lineage>
</organism>
<accession>A0A5K7Y3C9</accession>
<reference evidence="1" key="1">
    <citation type="journal article" date="2020" name="Sci. Rep.">
        <title>A novel Asfarvirus-like virus identified as a potential cause of mass mortality of abalone.</title>
        <authorList>
            <person name="Matsuyama T."/>
            <person name="Takano T."/>
            <person name="Nishiki I."/>
            <person name="Fujiwara A."/>
            <person name="Kiryu I."/>
            <person name="Inada M."/>
            <person name="Sakai T."/>
            <person name="Terashima S."/>
            <person name="Matsuura Y."/>
            <person name="Isowa K."/>
            <person name="Nakayasu C."/>
        </authorList>
    </citation>
    <scope>NUCLEOTIDE SEQUENCE</scope>
</reference>
<name>A0A5K7Y3C9_9VIRU</name>
<sequence length="158" mass="18732">MNAILESIGIGYRNFVNRVFYKSEDRICRDAELRAYKLGQEVSEDTDICKTYKNFKKLFIPYIAEIERKKDRDVVYKLWEDETASVGETKYKVALSFVYFHKHGVNYLGRWANEILDETICAFKKTPKEHGVYDYHVSKIILDQYDARKHIPRVITFT</sequence>
<evidence type="ECO:0000313" key="1">
    <source>
        <dbReference type="EMBL" id="BBO54111.1"/>
    </source>
</evidence>
<dbReference type="EMBL" id="LC506465">
    <property type="protein sequence ID" value="BBO54111.1"/>
    <property type="molecule type" value="Genomic_DNA"/>
</dbReference>
<protein>
    <submittedName>
        <fullName evidence="1">Uncharacterized protein</fullName>
    </submittedName>
</protein>